<evidence type="ECO:0000256" key="1">
    <source>
        <dbReference type="SAM" id="MobiDB-lite"/>
    </source>
</evidence>
<proteinExistence type="predicted"/>
<dbReference type="InterPro" id="IPR036366">
    <property type="entry name" value="PGBDSf"/>
</dbReference>
<keyword evidence="5" id="KW-1185">Reference proteome</keyword>
<reference evidence="4 5" key="1">
    <citation type="submission" date="2023-07" db="EMBL/GenBank/DDBJ databases">
        <title>Comparative genomics of wheat-associated soil bacteria to identify genetic determinants of phenazine resistance.</title>
        <authorList>
            <person name="Mouncey N."/>
        </authorList>
    </citation>
    <scope>NUCLEOTIDE SEQUENCE [LARGE SCALE GENOMIC DNA]</scope>
    <source>
        <strain evidence="4 5">W2I16</strain>
    </source>
</reference>
<accession>A0ABU0RHR7</accession>
<feature type="region of interest" description="Disordered" evidence="1">
    <location>
        <begin position="113"/>
        <end position="136"/>
    </location>
</feature>
<dbReference type="Proteomes" id="UP001223072">
    <property type="component" value="Unassembled WGS sequence"/>
</dbReference>
<dbReference type="Gene3D" id="1.10.101.10">
    <property type="entry name" value="PGBD-like superfamily/PGBD"/>
    <property type="match status" value="1"/>
</dbReference>
<gene>
    <name evidence="4" type="ORF">QFZ49_001180</name>
</gene>
<keyword evidence="2" id="KW-0812">Transmembrane</keyword>
<keyword evidence="2" id="KW-1133">Transmembrane helix</keyword>
<feature type="region of interest" description="Disordered" evidence="1">
    <location>
        <begin position="173"/>
        <end position="269"/>
    </location>
</feature>
<evidence type="ECO:0000259" key="3">
    <source>
        <dbReference type="Pfam" id="PF01471"/>
    </source>
</evidence>
<feature type="region of interest" description="Disordered" evidence="1">
    <location>
        <begin position="38"/>
        <end position="85"/>
    </location>
</feature>
<keyword evidence="2" id="KW-0472">Membrane</keyword>
<protein>
    <recommendedName>
        <fullName evidence="3">Peptidoglycan binding-like domain-containing protein</fullName>
    </recommendedName>
</protein>
<feature type="domain" description="Peptidoglycan binding-like" evidence="3">
    <location>
        <begin position="270"/>
        <end position="328"/>
    </location>
</feature>
<feature type="region of interest" description="Disordered" evidence="1">
    <location>
        <begin position="315"/>
        <end position="335"/>
    </location>
</feature>
<dbReference type="RefSeq" id="WP_307625362.1">
    <property type="nucleotide sequence ID" value="NZ_JAUSZS010000002.1"/>
</dbReference>
<feature type="compositionally biased region" description="Basic and acidic residues" evidence="1">
    <location>
        <begin position="322"/>
        <end position="335"/>
    </location>
</feature>
<feature type="compositionally biased region" description="Pro residues" evidence="1">
    <location>
        <begin position="191"/>
        <end position="211"/>
    </location>
</feature>
<name>A0ABU0RHR7_9ACTN</name>
<organism evidence="4 5">
    <name type="scientific">Streptomyces turgidiscabies</name>
    <dbReference type="NCBI Taxonomy" id="85558"/>
    <lineage>
        <taxon>Bacteria</taxon>
        <taxon>Bacillati</taxon>
        <taxon>Actinomycetota</taxon>
        <taxon>Actinomycetes</taxon>
        <taxon>Kitasatosporales</taxon>
        <taxon>Streptomycetaceae</taxon>
        <taxon>Streptomyces</taxon>
    </lineage>
</organism>
<dbReference type="InterPro" id="IPR036365">
    <property type="entry name" value="PGBD-like_sf"/>
</dbReference>
<feature type="region of interest" description="Disordered" evidence="1">
    <location>
        <begin position="1"/>
        <end position="23"/>
    </location>
</feature>
<evidence type="ECO:0000313" key="4">
    <source>
        <dbReference type="EMBL" id="MDQ0931273.1"/>
    </source>
</evidence>
<feature type="compositionally biased region" description="Low complexity" evidence="1">
    <location>
        <begin position="60"/>
        <end position="80"/>
    </location>
</feature>
<evidence type="ECO:0000256" key="2">
    <source>
        <dbReference type="SAM" id="Phobius"/>
    </source>
</evidence>
<evidence type="ECO:0000313" key="5">
    <source>
        <dbReference type="Proteomes" id="UP001223072"/>
    </source>
</evidence>
<feature type="transmembrane region" description="Helical" evidence="2">
    <location>
        <begin position="139"/>
        <end position="162"/>
    </location>
</feature>
<feature type="compositionally biased region" description="Low complexity" evidence="1">
    <location>
        <begin position="212"/>
        <end position="253"/>
    </location>
</feature>
<sequence>MNDPKGHVCPECGAPRGADSTPSCACAERAADAHLENRTAEAAAAEDFDPLRIRPYVELTPETPGSPTSPTSPTSPGSPGHLAADPAAEATMPMRAVPETGWTDEAATAAIPAVRPPDSAPGLLAEDEPPTGSGSRPRVLLLGAAGAVLVILAAGGLAGGMFTYDKPARDNTAAQEVRESVPAATTSAAAPPTPSATPTPSKPAPKPPAPAPSRSASPTPSPTLTSPSPTPSQSATPTQAPTTAAATGTITPAPGGGARDTAPVLRPGDQGDEVLELQLRLRQLAIYLGDTDGVYDDNVEKAVITYQTTRGIDTEESGVYDRTTRGRLESETTEP</sequence>
<dbReference type="InterPro" id="IPR002477">
    <property type="entry name" value="Peptidoglycan-bd-like"/>
</dbReference>
<dbReference type="SUPFAM" id="SSF47090">
    <property type="entry name" value="PGBD-like"/>
    <property type="match status" value="1"/>
</dbReference>
<comment type="caution">
    <text evidence="4">The sequence shown here is derived from an EMBL/GenBank/DDBJ whole genome shotgun (WGS) entry which is preliminary data.</text>
</comment>
<dbReference type="EMBL" id="JAUSZS010000002">
    <property type="protein sequence ID" value="MDQ0931273.1"/>
    <property type="molecule type" value="Genomic_DNA"/>
</dbReference>
<dbReference type="Pfam" id="PF01471">
    <property type="entry name" value="PG_binding_1"/>
    <property type="match status" value="1"/>
</dbReference>